<evidence type="ECO:0000313" key="3">
    <source>
        <dbReference type="EMBL" id="EEN49559.1"/>
    </source>
</evidence>
<sequence>MAGQQQFIVDYIKWSDVVLPLDVLVEQYPLPQIVKLADQSLSEVADSTILLVSVTKSSYAVGRSLAGNNRTLVGPWLSLPLSYNGKFTYLQDTPLRDPRFDGVPGLAKSLPDRVVAKQAVSVPMSLVSSNVTGDSDYNVIAVAAGDELACLGVQHSSTGTIPVTEDEDATPGRLLACLNQGNEYVTLPFDCRSQFVAIAGGVTGKGEEEESLEKIVAENRLPLTVLQTEGDIPKFCGDTFTGVIRLAHLANKEETILSCLLRKENGKLKYEFLELPLRSKVGVLAAHGMLGDQTDYNIAVTECCDKLRVNLLQNRGLRGITRVLSRDLVVRCRLRKLVHAYEAEEAWGTDFREKLDKPKAEGGFGTMGATLNEAERLWLSKKGEAARELQAEGVRQEMACHVDGYTPPRNATDAMMDRVLLEFQRQLLNTE</sequence>
<dbReference type="InterPro" id="IPR052281">
    <property type="entry name" value="GAREM"/>
</dbReference>
<dbReference type="STRING" id="7739.C3ZD48"/>
<evidence type="ECO:0000256" key="1">
    <source>
        <dbReference type="ARBA" id="ARBA00022553"/>
    </source>
</evidence>
<dbReference type="AlphaFoldDB" id="C3ZD48"/>
<evidence type="ECO:0000259" key="2">
    <source>
        <dbReference type="Pfam" id="PF12736"/>
    </source>
</evidence>
<feature type="domain" description="CABIT" evidence="2">
    <location>
        <begin position="30"/>
        <end position="248"/>
    </location>
</feature>
<dbReference type="InterPro" id="IPR025946">
    <property type="entry name" value="CABIT_dom"/>
</dbReference>
<dbReference type="Pfam" id="PF12736">
    <property type="entry name" value="CABIT"/>
    <property type="match status" value="1"/>
</dbReference>
<reference evidence="3" key="1">
    <citation type="journal article" date="2008" name="Nature">
        <title>The amphioxus genome and the evolution of the chordate karyotype.</title>
        <authorList>
            <consortium name="US DOE Joint Genome Institute (JGI-PGF)"/>
            <person name="Putnam N.H."/>
            <person name="Butts T."/>
            <person name="Ferrier D.E.K."/>
            <person name="Furlong R.F."/>
            <person name="Hellsten U."/>
            <person name="Kawashima T."/>
            <person name="Robinson-Rechavi M."/>
            <person name="Shoguchi E."/>
            <person name="Terry A."/>
            <person name="Yu J.-K."/>
            <person name="Benito-Gutierrez E.L."/>
            <person name="Dubchak I."/>
            <person name="Garcia-Fernandez J."/>
            <person name="Gibson-Brown J.J."/>
            <person name="Grigoriev I.V."/>
            <person name="Horton A.C."/>
            <person name="de Jong P.J."/>
            <person name="Jurka J."/>
            <person name="Kapitonov V.V."/>
            <person name="Kohara Y."/>
            <person name="Kuroki Y."/>
            <person name="Lindquist E."/>
            <person name="Lucas S."/>
            <person name="Osoegawa K."/>
            <person name="Pennacchio L.A."/>
            <person name="Salamov A.A."/>
            <person name="Satou Y."/>
            <person name="Sauka-Spengler T."/>
            <person name="Schmutz J."/>
            <person name="Shin-I T."/>
            <person name="Toyoda A."/>
            <person name="Bronner-Fraser M."/>
            <person name="Fujiyama A."/>
            <person name="Holland L.Z."/>
            <person name="Holland P.W.H."/>
            <person name="Satoh N."/>
            <person name="Rokhsar D.S."/>
        </authorList>
    </citation>
    <scope>NUCLEOTIDE SEQUENCE [LARGE SCALE GENOMIC DNA]</scope>
    <source>
        <strain evidence="3">S238N-H82</strain>
        <tissue evidence="3">Testes</tissue>
    </source>
</reference>
<keyword evidence="1" id="KW-0597">Phosphoprotein</keyword>
<dbReference type="PANTHER" id="PTHR14454:SF12">
    <property type="entry name" value="GRB2-ASSOCIATED AND REGULATOR OF MAPK PROTEIN 2-LIKE"/>
    <property type="match status" value="1"/>
</dbReference>
<dbReference type="EMBL" id="GG666611">
    <property type="protein sequence ID" value="EEN49559.1"/>
    <property type="molecule type" value="Genomic_DNA"/>
</dbReference>
<organism>
    <name type="scientific">Branchiostoma floridae</name>
    <name type="common">Florida lancelet</name>
    <name type="synonym">Amphioxus</name>
    <dbReference type="NCBI Taxonomy" id="7739"/>
    <lineage>
        <taxon>Eukaryota</taxon>
        <taxon>Metazoa</taxon>
        <taxon>Chordata</taxon>
        <taxon>Cephalochordata</taxon>
        <taxon>Leptocardii</taxon>
        <taxon>Amphioxiformes</taxon>
        <taxon>Branchiostomatidae</taxon>
        <taxon>Branchiostoma</taxon>
    </lineage>
</organism>
<proteinExistence type="predicted"/>
<dbReference type="InParanoid" id="C3ZD48"/>
<name>C3ZD48_BRAFL</name>
<accession>C3ZD48</accession>
<protein>
    <recommendedName>
        <fullName evidence="2">CABIT domain-containing protein</fullName>
    </recommendedName>
</protein>
<dbReference type="PANTHER" id="PTHR14454">
    <property type="entry name" value="GRB2-ASSOCIATED AND REGULATOR OF MAPK PROTEIN FAMILY MEMBER"/>
    <property type="match status" value="1"/>
</dbReference>
<gene>
    <name evidence="3" type="ORF">BRAFLDRAFT_125223</name>
</gene>